<organism evidence="4 5">
    <name type="scientific">Glaciecola nitratireducens (strain JCM 12485 / KCTC 12276 / FR1064)</name>
    <dbReference type="NCBI Taxonomy" id="1085623"/>
    <lineage>
        <taxon>Bacteria</taxon>
        <taxon>Pseudomonadati</taxon>
        <taxon>Pseudomonadota</taxon>
        <taxon>Gammaproteobacteria</taxon>
        <taxon>Alteromonadales</taxon>
        <taxon>Alteromonadaceae</taxon>
        <taxon>Brumicola</taxon>
    </lineage>
</organism>
<dbReference type="STRING" id="1085623.GNIT_1978"/>
<dbReference type="PROSITE" id="PS51371">
    <property type="entry name" value="CBS"/>
    <property type="match status" value="2"/>
</dbReference>
<dbReference type="RefSeq" id="WP_014108961.1">
    <property type="nucleotide sequence ID" value="NC_016041.1"/>
</dbReference>
<dbReference type="InterPro" id="IPR051257">
    <property type="entry name" value="Diverse_CBS-Domain"/>
</dbReference>
<dbReference type="PANTHER" id="PTHR43080">
    <property type="entry name" value="CBS DOMAIN-CONTAINING PROTEIN CBSX3, MITOCHONDRIAL"/>
    <property type="match status" value="1"/>
</dbReference>
<dbReference type="AlphaFoldDB" id="G4QKM1"/>
<evidence type="ECO:0000256" key="1">
    <source>
        <dbReference type="ARBA" id="ARBA00023122"/>
    </source>
</evidence>
<feature type="domain" description="CBS" evidence="3">
    <location>
        <begin position="7"/>
        <end position="67"/>
    </location>
</feature>
<evidence type="ECO:0000313" key="4">
    <source>
        <dbReference type="EMBL" id="AEP30087.1"/>
    </source>
</evidence>
<dbReference type="HOGENOM" id="CLU_040681_12_0_6"/>
<sequence length="149" mass="16709">MSVSQYCDKKTSTLTQDSSILEAAQLMRTNHVGEVIIVQRKQGKLIPVGLITDRDLVIEIIAMEIDIDKITLGSIMCLDLITVNHDSSLKKALELMQTNGIRRAPVVDSKGVLFGIINIEGILKVLSQDMTKVLKLFNNERRIEKQFRS</sequence>
<keyword evidence="5" id="KW-1185">Reference proteome</keyword>
<reference evidence="4 5" key="1">
    <citation type="journal article" date="2011" name="J. Bacteriol.">
        <title>Complete genome sequence of seawater bacterium Glaciecola nitratireducens FR1064T.</title>
        <authorList>
            <person name="Bian F."/>
            <person name="Qin Q.L."/>
            <person name="Xie B.B."/>
            <person name="Shu Y.L."/>
            <person name="Zhang X.Y."/>
            <person name="Yu Y."/>
            <person name="Chen B."/>
            <person name="Chen X.L."/>
            <person name="Zhou B.C."/>
            <person name="Zhang Y.Z."/>
        </authorList>
    </citation>
    <scope>NUCLEOTIDE SEQUENCE [LARGE SCALE GENOMIC DNA]</scope>
    <source>
        <strain evidence="5">JCM 12485 / KCTC 12276 / FR1064</strain>
    </source>
</reference>
<evidence type="ECO:0000313" key="5">
    <source>
        <dbReference type="Proteomes" id="UP000009282"/>
    </source>
</evidence>
<dbReference type="Gene3D" id="3.10.580.10">
    <property type="entry name" value="CBS-domain"/>
    <property type="match status" value="1"/>
</dbReference>
<dbReference type="CDD" id="cd17775">
    <property type="entry name" value="CBS_pair_bact_arch"/>
    <property type="match status" value="1"/>
</dbReference>
<dbReference type="eggNOG" id="COG0517">
    <property type="taxonomic scope" value="Bacteria"/>
</dbReference>
<dbReference type="Pfam" id="PF00571">
    <property type="entry name" value="CBS"/>
    <property type="match status" value="2"/>
</dbReference>
<keyword evidence="1 2" id="KW-0129">CBS domain</keyword>
<dbReference type="SUPFAM" id="SSF54631">
    <property type="entry name" value="CBS-domain pair"/>
    <property type="match status" value="1"/>
</dbReference>
<accession>G4QKM1</accession>
<dbReference type="KEGG" id="gni:GNIT_1978"/>
<evidence type="ECO:0000259" key="3">
    <source>
        <dbReference type="PROSITE" id="PS51371"/>
    </source>
</evidence>
<name>G4QKM1_GLANF</name>
<evidence type="ECO:0000256" key="2">
    <source>
        <dbReference type="PROSITE-ProRule" id="PRU00703"/>
    </source>
</evidence>
<proteinExistence type="predicted"/>
<dbReference type="InterPro" id="IPR046342">
    <property type="entry name" value="CBS_dom_sf"/>
</dbReference>
<dbReference type="InterPro" id="IPR000644">
    <property type="entry name" value="CBS_dom"/>
</dbReference>
<dbReference type="EMBL" id="CP003060">
    <property type="protein sequence ID" value="AEP30087.1"/>
    <property type="molecule type" value="Genomic_DNA"/>
</dbReference>
<dbReference type="PANTHER" id="PTHR43080:SF2">
    <property type="entry name" value="CBS DOMAIN-CONTAINING PROTEIN"/>
    <property type="match status" value="1"/>
</dbReference>
<gene>
    <name evidence="4" type="ordered locus">GNIT_1978</name>
</gene>
<dbReference type="SMART" id="SM00116">
    <property type="entry name" value="CBS"/>
    <property type="match status" value="2"/>
</dbReference>
<feature type="domain" description="CBS" evidence="3">
    <location>
        <begin position="76"/>
        <end position="133"/>
    </location>
</feature>
<dbReference type="Proteomes" id="UP000009282">
    <property type="component" value="Chromosome"/>
</dbReference>
<protein>
    <submittedName>
        <fullName evidence="4">CBS domain-containing protein</fullName>
    </submittedName>
</protein>
<dbReference type="OrthoDB" id="9794094at2"/>